<evidence type="ECO:0000256" key="1">
    <source>
        <dbReference type="SAM" id="Phobius"/>
    </source>
</evidence>
<gene>
    <name evidence="2" type="ORF">RhiirC2_788059</name>
</gene>
<name>A0A2N1MQW9_9GLOM</name>
<keyword evidence="1" id="KW-1133">Transmembrane helix</keyword>
<feature type="transmembrane region" description="Helical" evidence="1">
    <location>
        <begin position="45"/>
        <end position="66"/>
    </location>
</feature>
<dbReference type="AlphaFoldDB" id="A0A2N1MQW9"/>
<dbReference type="EMBL" id="LLXL01001520">
    <property type="protein sequence ID" value="PKK64031.1"/>
    <property type="molecule type" value="Genomic_DNA"/>
</dbReference>
<organism evidence="2 3">
    <name type="scientific">Rhizophagus irregularis</name>
    <dbReference type="NCBI Taxonomy" id="588596"/>
    <lineage>
        <taxon>Eukaryota</taxon>
        <taxon>Fungi</taxon>
        <taxon>Fungi incertae sedis</taxon>
        <taxon>Mucoromycota</taxon>
        <taxon>Glomeromycotina</taxon>
        <taxon>Glomeromycetes</taxon>
        <taxon>Glomerales</taxon>
        <taxon>Glomeraceae</taxon>
        <taxon>Rhizophagus</taxon>
    </lineage>
</organism>
<keyword evidence="1" id="KW-0812">Transmembrane</keyword>
<proteinExistence type="predicted"/>
<sequence>MDSLLGLHFYAYDFQAIKADEHACTLVVTDIPLFITDTLLHVPSFIIAILFVAIPIYLNFIVQQILPLNPYKKRKFGICPEKYGKCSENFRSTGALQNLDSTWGIFCGEHCLRICPAIFSPDQHTERRTYVALLAGLPHGTIAIDLAEIANEVFAKSINIPFSMNSYNLKPYAYCHFASEIAIENAKSISCALKNVGLTWHSPDEVISLCHQCGHPNCNHD</sequence>
<protein>
    <recommendedName>
        <fullName evidence="4">RRM domain-containing protein</fullName>
    </recommendedName>
</protein>
<reference evidence="2 3" key="1">
    <citation type="submission" date="2016-04" db="EMBL/GenBank/DDBJ databases">
        <title>Genome analyses suggest a sexual origin of heterokaryosis in a supposedly ancient asexual fungus.</title>
        <authorList>
            <person name="Ropars J."/>
            <person name="Sedzielewska K."/>
            <person name="Noel J."/>
            <person name="Charron P."/>
            <person name="Farinelli L."/>
            <person name="Marton T."/>
            <person name="Kruger M."/>
            <person name="Pelin A."/>
            <person name="Brachmann A."/>
            <person name="Corradi N."/>
        </authorList>
    </citation>
    <scope>NUCLEOTIDE SEQUENCE [LARGE SCALE GENOMIC DNA]</scope>
    <source>
        <strain evidence="2 3">C2</strain>
    </source>
</reference>
<accession>A0A2N1MQW9</accession>
<dbReference type="Proteomes" id="UP000233469">
    <property type="component" value="Unassembled WGS sequence"/>
</dbReference>
<keyword evidence="1" id="KW-0472">Membrane</keyword>
<reference evidence="2 3" key="2">
    <citation type="submission" date="2017-10" db="EMBL/GenBank/DDBJ databases">
        <title>Extensive intraspecific genome diversity in a model arbuscular mycorrhizal fungus.</title>
        <authorList>
            <person name="Chen E.C.H."/>
            <person name="Morin E."/>
            <person name="Baudet D."/>
            <person name="Noel J."/>
            <person name="Ndikumana S."/>
            <person name="Charron P."/>
            <person name="St-Onge C."/>
            <person name="Giorgi J."/>
            <person name="Grigoriev I.V."/>
            <person name="Roux C."/>
            <person name="Martin F.M."/>
            <person name="Corradi N."/>
        </authorList>
    </citation>
    <scope>NUCLEOTIDE SEQUENCE [LARGE SCALE GENOMIC DNA]</scope>
    <source>
        <strain evidence="2 3">C2</strain>
    </source>
</reference>
<evidence type="ECO:0000313" key="3">
    <source>
        <dbReference type="Proteomes" id="UP000233469"/>
    </source>
</evidence>
<comment type="caution">
    <text evidence="2">The sequence shown here is derived from an EMBL/GenBank/DDBJ whole genome shotgun (WGS) entry which is preliminary data.</text>
</comment>
<evidence type="ECO:0008006" key="4">
    <source>
        <dbReference type="Google" id="ProtNLM"/>
    </source>
</evidence>
<evidence type="ECO:0000313" key="2">
    <source>
        <dbReference type="EMBL" id="PKK64031.1"/>
    </source>
</evidence>